<feature type="domain" description="Beta-lactamase class A catalytic" evidence="3">
    <location>
        <begin position="171"/>
        <end position="377"/>
    </location>
</feature>
<dbReference type="GO" id="GO:0046677">
    <property type="term" value="P:response to antibiotic"/>
    <property type="evidence" value="ECO:0007669"/>
    <property type="project" value="InterPro"/>
</dbReference>
<dbReference type="GO" id="GO:0008800">
    <property type="term" value="F:beta-lactamase activity"/>
    <property type="evidence" value="ECO:0007669"/>
    <property type="project" value="UniProtKB-EC"/>
</dbReference>
<dbReference type="InterPro" id="IPR012338">
    <property type="entry name" value="Beta-lactam/transpept-like"/>
</dbReference>
<dbReference type="EMBL" id="WTYB01000002">
    <property type="protein sequence ID" value="MXP38848.1"/>
    <property type="molecule type" value="Genomic_DNA"/>
</dbReference>
<accession>A0A6I4UJT9</accession>
<dbReference type="Gene3D" id="3.40.710.10">
    <property type="entry name" value="DD-peptidase/beta-lactamase superfamily"/>
    <property type="match status" value="1"/>
</dbReference>
<evidence type="ECO:0000259" key="3">
    <source>
        <dbReference type="Pfam" id="PF13354"/>
    </source>
</evidence>
<dbReference type="EMBL" id="JACICE010000002">
    <property type="protein sequence ID" value="MBB3776064.1"/>
    <property type="molecule type" value="Genomic_DNA"/>
</dbReference>
<dbReference type="Proteomes" id="UP000430021">
    <property type="component" value="Unassembled WGS sequence"/>
</dbReference>
<comment type="caution">
    <text evidence="5">The sequence shown here is derived from an EMBL/GenBank/DDBJ whole genome shotgun (WGS) entry which is preliminary data.</text>
</comment>
<dbReference type="GO" id="GO:0030655">
    <property type="term" value="P:beta-lactam antibiotic catabolic process"/>
    <property type="evidence" value="ECO:0007669"/>
    <property type="project" value="InterPro"/>
</dbReference>
<dbReference type="SUPFAM" id="SSF56601">
    <property type="entry name" value="beta-lactamase/transpeptidase-like"/>
    <property type="match status" value="1"/>
</dbReference>
<evidence type="ECO:0000313" key="5">
    <source>
        <dbReference type="EMBL" id="MXP38848.1"/>
    </source>
</evidence>
<comment type="catalytic activity">
    <reaction evidence="1">
        <text>a beta-lactam + H2O = a substituted beta-amino acid</text>
        <dbReference type="Rhea" id="RHEA:20401"/>
        <dbReference type="ChEBI" id="CHEBI:15377"/>
        <dbReference type="ChEBI" id="CHEBI:35627"/>
        <dbReference type="ChEBI" id="CHEBI:140347"/>
        <dbReference type="EC" id="3.5.2.6"/>
    </reaction>
</comment>
<keyword evidence="2" id="KW-0732">Signal</keyword>
<gene>
    <name evidence="4" type="ORF">FHS52_002033</name>
    <name evidence="5" type="ORF">GRI59_09545</name>
</gene>
<dbReference type="RefSeq" id="WP_160760951.1">
    <property type="nucleotide sequence ID" value="NZ_BAAADZ010000010.1"/>
</dbReference>
<dbReference type="InterPro" id="IPR045155">
    <property type="entry name" value="Beta-lactam_cat"/>
</dbReference>
<dbReference type="Proteomes" id="UP000548685">
    <property type="component" value="Unassembled WGS sequence"/>
</dbReference>
<keyword evidence="5" id="KW-0378">Hydrolase</keyword>
<evidence type="ECO:0000313" key="6">
    <source>
        <dbReference type="Proteomes" id="UP000430021"/>
    </source>
</evidence>
<name>A0A6I4UJT9_9SPHN</name>
<proteinExistence type="predicted"/>
<keyword evidence="7" id="KW-1185">Reference proteome</keyword>
<protein>
    <submittedName>
        <fullName evidence="4">Beta-lactamase class A</fullName>
    </submittedName>
    <submittedName>
        <fullName evidence="5">Serine hydrolase</fullName>
    </submittedName>
</protein>
<reference evidence="5 6" key="1">
    <citation type="submission" date="2019-12" db="EMBL/GenBank/DDBJ databases">
        <title>Genomic-based taxomic classification of the family Erythrobacteraceae.</title>
        <authorList>
            <person name="Xu L."/>
        </authorList>
    </citation>
    <scope>NUCLEOTIDE SEQUENCE [LARGE SCALE GENOMIC DNA]</scope>
    <source>
        <strain evidence="5 6">JCM 10282</strain>
    </source>
</reference>
<feature type="signal peptide" evidence="2">
    <location>
        <begin position="1"/>
        <end position="24"/>
    </location>
</feature>
<evidence type="ECO:0000256" key="2">
    <source>
        <dbReference type="SAM" id="SignalP"/>
    </source>
</evidence>
<dbReference type="AlphaFoldDB" id="A0A6I4UJT9"/>
<evidence type="ECO:0000313" key="7">
    <source>
        <dbReference type="Proteomes" id="UP000548685"/>
    </source>
</evidence>
<reference evidence="4 7" key="2">
    <citation type="submission" date="2020-08" db="EMBL/GenBank/DDBJ databases">
        <title>Genomic Encyclopedia of Type Strains, Phase IV (KMG-IV): sequencing the most valuable type-strain genomes for metagenomic binning, comparative biology and taxonomic classification.</title>
        <authorList>
            <person name="Goeker M."/>
        </authorList>
    </citation>
    <scope>NUCLEOTIDE SEQUENCE [LARGE SCALE GENOMIC DNA]</scope>
    <source>
        <strain evidence="4 7">DSM 8510</strain>
    </source>
</reference>
<dbReference type="PANTHER" id="PTHR35333">
    <property type="entry name" value="BETA-LACTAMASE"/>
    <property type="match status" value="1"/>
</dbReference>
<dbReference type="OrthoDB" id="108135at2"/>
<dbReference type="InterPro" id="IPR000871">
    <property type="entry name" value="Beta-lactam_class-A"/>
</dbReference>
<organism evidence="5 6">
    <name type="scientific">Erythrobacter ramosus</name>
    <dbReference type="NCBI Taxonomy" id="35811"/>
    <lineage>
        <taxon>Bacteria</taxon>
        <taxon>Pseudomonadati</taxon>
        <taxon>Pseudomonadota</taxon>
        <taxon>Alphaproteobacteria</taxon>
        <taxon>Sphingomonadales</taxon>
        <taxon>Erythrobacteraceae</taxon>
        <taxon>Erythrobacter/Porphyrobacter group</taxon>
        <taxon>Erythrobacter</taxon>
    </lineage>
</organism>
<dbReference type="Pfam" id="PF13354">
    <property type="entry name" value="Beta-lactamase2"/>
    <property type="match status" value="1"/>
</dbReference>
<evidence type="ECO:0000313" key="4">
    <source>
        <dbReference type="EMBL" id="MBB3776064.1"/>
    </source>
</evidence>
<dbReference type="PANTHER" id="PTHR35333:SF5">
    <property type="entry name" value="CONSERVED LIPOPROTEIN LPQF-RELATED"/>
    <property type="match status" value="1"/>
</dbReference>
<feature type="chain" id="PRO_5026147173" evidence="2">
    <location>
        <begin position="25"/>
        <end position="436"/>
    </location>
</feature>
<evidence type="ECO:0000256" key="1">
    <source>
        <dbReference type="ARBA" id="ARBA00001526"/>
    </source>
</evidence>
<sequence length="436" mass="45944">MRHVLATLALGALVLTAAPLAAQAEPPAKAAAAEQTPLEKRAGQVVALLNGKADPADIFTAGFRAAVADAQIVTLSASLVAQFGPATDVALLVPSDGRRANLEIRFERGLAKGVIAIDPVDGNRVNELVFTSVDSLAVANDNAQKIAADLAALPGSVNAWFGPLEGGAPVISLGADTPLALGSAFKLYVLAALAEDVKAGRRKWSDVVPLTEKSYPSGRLQDWPEGSPVTLHTLASLMISISDNTATDQLIKVLGKERILKLMKDSGHADPSANDPFLTTKQLFILKAGNSQTLADWRSGDPAKQAIIEVVQVAEEDPSLDQINAAFANGPKALDVEWFASPADLAKLFGHMRRNADPKVFDIMAISPSATAAIKANWSYIGFKGGSEPGVINLTWLLTDKAGRDWVLTLGWNNPAAVVDDGKLEGIAQRILLLPR</sequence>